<dbReference type="Proteomes" id="UP000536179">
    <property type="component" value="Unassembled WGS sequence"/>
</dbReference>
<organism evidence="2 3">
    <name type="scientific">Aporhodopirellula rubra</name>
    <dbReference type="NCBI Taxonomy" id="980271"/>
    <lineage>
        <taxon>Bacteria</taxon>
        <taxon>Pseudomonadati</taxon>
        <taxon>Planctomycetota</taxon>
        <taxon>Planctomycetia</taxon>
        <taxon>Pirellulales</taxon>
        <taxon>Pirellulaceae</taxon>
        <taxon>Aporhodopirellula</taxon>
    </lineage>
</organism>
<dbReference type="EMBL" id="JACHXU010000045">
    <property type="protein sequence ID" value="MBB3210622.1"/>
    <property type="molecule type" value="Genomic_DNA"/>
</dbReference>
<evidence type="ECO:0000313" key="3">
    <source>
        <dbReference type="Proteomes" id="UP000536179"/>
    </source>
</evidence>
<keyword evidence="2" id="KW-0238">DNA-binding</keyword>
<comment type="caution">
    <text evidence="2">The sequence shown here is derived from an EMBL/GenBank/DDBJ whole genome shotgun (WGS) entry which is preliminary data.</text>
</comment>
<keyword evidence="3" id="KW-1185">Reference proteome</keyword>
<dbReference type="SUPFAM" id="SSF143120">
    <property type="entry name" value="YefM-like"/>
    <property type="match status" value="1"/>
</dbReference>
<sequence length="84" mass="8737">MPDEISIQEAQGNLKDLIAGLAPGAELVITDHERPVAKLVAEVAKPSDKSAKRQGGQLKGQIAIAADFDELPSDIAEAFGAGDQ</sequence>
<comment type="similarity">
    <text evidence="1">Belongs to the phD/YefM antitoxin family.</text>
</comment>
<gene>
    <name evidence="2" type="ORF">FHS27_006470</name>
</gene>
<dbReference type="RefSeq" id="WP_184310063.1">
    <property type="nucleotide sequence ID" value="NZ_JACHXU010000045.1"/>
</dbReference>
<evidence type="ECO:0000256" key="1">
    <source>
        <dbReference type="ARBA" id="ARBA00009981"/>
    </source>
</evidence>
<dbReference type="GO" id="GO:0003677">
    <property type="term" value="F:DNA binding"/>
    <property type="evidence" value="ECO:0007669"/>
    <property type="project" value="UniProtKB-KW"/>
</dbReference>
<accession>A0A7W5H8E9</accession>
<evidence type="ECO:0000313" key="2">
    <source>
        <dbReference type="EMBL" id="MBB3210622.1"/>
    </source>
</evidence>
<protein>
    <submittedName>
        <fullName evidence="2">Antitoxin (DNA-binding transcriptional repressor) of toxin-antitoxin stability system</fullName>
    </submittedName>
</protein>
<dbReference type="InterPro" id="IPR036165">
    <property type="entry name" value="YefM-like_sf"/>
</dbReference>
<dbReference type="AlphaFoldDB" id="A0A7W5H8E9"/>
<reference evidence="2 3" key="1">
    <citation type="submission" date="2020-08" db="EMBL/GenBank/DDBJ databases">
        <title>Genomic Encyclopedia of Type Strains, Phase III (KMG-III): the genomes of soil and plant-associated and newly described type strains.</title>
        <authorList>
            <person name="Whitman W."/>
        </authorList>
    </citation>
    <scope>NUCLEOTIDE SEQUENCE [LARGE SCALE GENOMIC DNA]</scope>
    <source>
        <strain evidence="2 3">CECT 8075</strain>
    </source>
</reference>
<proteinExistence type="inferred from homology"/>
<name>A0A7W5H8E9_9BACT</name>